<comment type="function">
    <text evidence="7">Plays an important role in the control of DNA replication and the maintenance of replication fork stability.</text>
</comment>
<dbReference type="GO" id="GO:0031298">
    <property type="term" value="C:replication fork protection complex"/>
    <property type="evidence" value="ECO:0007669"/>
    <property type="project" value="TreeGrafter"/>
</dbReference>
<feature type="region of interest" description="Disordered" evidence="8">
    <location>
        <begin position="1"/>
        <end position="53"/>
    </location>
</feature>
<dbReference type="GO" id="GO:0031297">
    <property type="term" value="P:replication fork processing"/>
    <property type="evidence" value="ECO:0007669"/>
    <property type="project" value="UniProtKB-UniRule"/>
</dbReference>
<dbReference type="GO" id="GO:0000076">
    <property type="term" value="P:DNA replication checkpoint signaling"/>
    <property type="evidence" value="ECO:0007669"/>
    <property type="project" value="UniProtKB-UniRule"/>
</dbReference>
<dbReference type="InterPro" id="IPR012923">
    <property type="entry name" value="Csm3"/>
</dbReference>
<feature type="region of interest" description="Disordered" evidence="8">
    <location>
        <begin position="156"/>
        <end position="205"/>
    </location>
</feature>
<sequence>MRGVLELSDPPEYESLEDDGLPPLPPPDSPGPGGPDDEEPFSNAGLPEVTRLQEDEPSSRCFSRCSSVCSQQREALSVSSRLISDRGLPALRPMFPQAEDLRLLMQRMENWAHRLFPKLRFEDFIDRVEKLGAKKEVQTCLKRIRLDMPLTHEDFTASHGQKCGKRGKLAGPGERPCSHRVQMEPGPTSDLLLQAAPAPPTSRSLQREERVTLWLPAPHVVYVEPNASV</sequence>
<dbReference type="PANTHER" id="PTHR13220:SF11">
    <property type="entry name" value="TIMELESS-INTERACTING PROTEIN"/>
    <property type="match status" value="1"/>
</dbReference>
<reference evidence="10" key="2">
    <citation type="submission" date="2025-08" db="UniProtKB">
        <authorList>
            <consortium name="Ensembl"/>
        </authorList>
    </citation>
    <scope>IDENTIFICATION</scope>
</reference>
<dbReference type="Proteomes" id="UP000472267">
    <property type="component" value="Chromosome 1"/>
</dbReference>
<protein>
    <recommendedName>
        <fullName evidence="3 7">TIMELESS-interacting protein</fullName>
    </recommendedName>
</protein>
<dbReference type="PANTHER" id="PTHR13220">
    <property type="entry name" value="TIMELESS INTERACTING-RELATED"/>
    <property type="match status" value="1"/>
</dbReference>
<proteinExistence type="inferred from homology"/>
<reference evidence="10" key="1">
    <citation type="submission" date="2019-06" db="EMBL/GenBank/DDBJ databases">
        <authorList>
            <consortium name="Wellcome Sanger Institute Data Sharing"/>
        </authorList>
    </citation>
    <scope>NUCLEOTIDE SEQUENCE [LARGE SCALE GENOMIC DNA]</scope>
</reference>
<reference evidence="10" key="3">
    <citation type="submission" date="2025-09" db="UniProtKB">
        <authorList>
            <consortium name="Ensembl"/>
        </authorList>
    </citation>
    <scope>IDENTIFICATION</scope>
</reference>
<dbReference type="Ensembl" id="ENSSFAT00005057257.1">
    <property type="protein sequence ID" value="ENSSFAP00005055558.1"/>
    <property type="gene ID" value="ENSSFAG00005026341.1"/>
</dbReference>
<dbReference type="AlphaFoldDB" id="A0A672JMK7"/>
<dbReference type="Pfam" id="PF07962">
    <property type="entry name" value="Swi3"/>
    <property type="match status" value="1"/>
</dbReference>
<evidence type="ECO:0000256" key="3">
    <source>
        <dbReference type="ARBA" id="ARBA00018750"/>
    </source>
</evidence>
<organism evidence="10 11">
    <name type="scientific">Salarias fasciatus</name>
    <name type="common">Jewelled blenny</name>
    <name type="synonym">Blennius fasciatus</name>
    <dbReference type="NCBI Taxonomy" id="181472"/>
    <lineage>
        <taxon>Eukaryota</taxon>
        <taxon>Metazoa</taxon>
        <taxon>Chordata</taxon>
        <taxon>Craniata</taxon>
        <taxon>Vertebrata</taxon>
        <taxon>Euteleostomi</taxon>
        <taxon>Actinopterygii</taxon>
        <taxon>Neopterygii</taxon>
        <taxon>Teleostei</taxon>
        <taxon>Neoteleostei</taxon>
        <taxon>Acanthomorphata</taxon>
        <taxon>Ovalentaria</taxon>
        <taxon>Blenniimorphae</taxon>
        <taxon>Blenniiformes</taxon>
        <taxon>Blennioidei</taxon>
        <taxon>Blenniidae</taxon>
        <taxon>Salariinae</taxon>
        <taxon>Salarias</taxon>
    </lineage>
</organism>
<evidence type="ECO:0000313" key="10">
    <source>
        <dbReference type="Ensembl" id="ENSSFAP00005055558.1"/>
    </source>
</evidence>
<evidence type="ECO:0000313" key="11">
    <source>
        <dbReference type="Proteomes" id="UP000472267"/>
    </source>
</evidence>
<dbReference type="GO" id="GO:0006974">
    <property type="term" value="P:DNA damage response"/>
    <property type="evidence" value="ECO:0007669"/>
    <property type="project" value="UniProtKB-KW"/>
</dbReference>
<feature type="compositionally biased region" description="Acidic residues" evidence="8">
    <location>
        <begin position="9"/>
        <end position="20"/>
    </location>
</feature>
<evidence type="ECO:0000256" key="8">
    <source>
        <dbReference type="SAM" id="MobiDB-lite"/>
    </source>
</evidence>
<keyword evidence="5 7" id="KW-0539">Nucleus</keyword>
<comment type="similarity">
    <text evidence="2 7">Belongs to the CSM3 family.</text>
</comment>
<evidence type="ECO:0000259" key="9">
    <source>
        <dbReference type="Pfam" id="PF07962"/>
    </source>
</evidence>
<feature type="compositionally biased region" description="Pro residues" evidence="8">
    <location>
        <begin position="22"/>
        <end position="33"/>
    </location>
</feature>
<feature type="domain" description="Chromosome segregation in meiosis protein 3" evidence="9">
    <location>
        <begin position="80"/>
        <end position="148"/>
    </location>
</feature>
<accession>A0A672JMK7</accession>
<keyword evidence="6 7" id="KW-0131">Cell cycle</keyword>
<keyword evidence="4 7" id="KW-0227">DNA damage</keyword>
<evidence type="ECO:0000256" key="5">
    <source>
        <dbReference type="ARBA" id="ARBA00023242"/>
    </source>
</evidence>
<dbReference type="InParanoid" id="A0A672JMK7"/>
<dbReference type="GO" id="GO:0043111">
    <property type="term" value="P:replication fork arrest"/>
    <property type="evidence" value="ECO:0007669"/>
    <property type="project" value="TreeGrafter"/>
</dbReference>
<dbReference type="FunCoup" id="A0A672JMK7">
    <property type="interactions" value="833"/>
</dbReference>
<name>A0A672JMK7_SALFA</name>
<evidence type="ECO:0000256" key="1">
    <source>
        <dbReference type="ARBA" id="ARBA00004123"/>
    </source>
</evidence>
<evidence type="ECO:0000256" key="4">
    <source>
        <dbReference type="ARBA" id="ARBA00022763"/>
    </source>
</evidence>
<dbReference type="InterPro" id="IPR040038">
    <property type="entry name" value="TIPIN/Csm3/Swi3"/>
</dbReference>
<evidence type="ECO:0000256" key="6">
    <source>
        <dbReference type="ARBA" id="ARBA00023306"/>
    </source>
</evidence>
<dbReference type="GO" id="GO:0003677">
    <property type="term" value="F:DNA binding"/>
    <property type="evidence" value="ECO:0007669"/>
    <property type="project" value="TreeGrafter"/>
</dbReference>
<keyword evidence="11" id="KW-1185">Reference proteome</keyword>
<comment type="subcellular location">
    <subcellularLocation>
        <location evidence="1 7">Nucleus</location>
    </subcellularLocation>
</comment>
<evidence type="ECO:0000256" key="7">
    <source>
        <dbReference type="RuleBase" id="RU366049"/>
    </source>
</evidence>
<evidence type="ECO:0000256" key="2">
    <source>
        <dbReference type="ARBA" id="ARBA00006075"/>
    </source>
</evidence>